<evidence type="ECO:0000259" key="7">
    <source>
        <dbReference type="PROSITE" id="PS50966"/>
    </source>
</evidence>
<accession>A0AAP0NAG8</accession>
<reference evidence="8 9" key="1">
    <citation type="journal article" date="2024" name="Plant J.">
        <title>Genome sequences and population genomics reveal climatic adaptation and genomic divergence between two closely related sweetgum species.</title>
        <authorList>
            <person name="Xu W.Q."/>
            <person name="Ren C.Q."/>
            <person name="Zhang X.Y."/>
            <person name="Comes H.P."/>
            <person name="Liu X.H."/>
            <person name="Li Y.G."/>
            <person name="Kettle C.J."/>
            <person name="Jalonen R."/>
            <person name="Gaisberger H."/>
            <person name="Ma Y.Z."/>
            <person name="Qiu Y.X."/>
        </authorList>
    </citation>
    <scope>NUCLEOTIDE SEQUENCE [LARGE SCALE GENOMIC DNA]</scope>
    <source>
        <strain evidence="8">Hangzhou</strain>
    </source>
</reference>
<dbReference type="EMBL" id="JBBPBK010000015">
    <property type="protein sequence ID" value="KAK9268356.1"/>
    <property type="molecule type" value="Genomic_DNA"/>
</dbReference>
<dbReference type="InterPro" id="IPR031052">
    <property type="entry name" value="FHY3/FAR1"/>
</dbReference>
<keyword evidence="9" id="KW-1185">Reference proteome</keyword>
<keyword evidence="2 6" id="KW-0479">Metal-binding</keyword>
<evidence type="ECO:0000256" key="1">
    <source>
        <dbReference type="ARBA" id="ARBA00005889"/>
    </source>
</evidence>
<keyword evidence="6" id="KW-0539">Nucleus</keyword>
<feature type="domain" description="SWIM-type" evidence="7">
    <location>
        <begin position="147"/>
        <end position="185"/>
    </location>
</feature>
<dbReference type="SMART" id="SM00575">
    <property type="entry name" value="ZnF_PMZ"/>
    <property type="match status" value="1"/>
</dbReference>
<evidence type="ECO:0000256" key="3">
    <source>
        <dbReference type="ARBA" id="ARBA00022771"/>
    </source>
</evidence>
<evidence type="ECO:0000256" key="2">
    <source>
        <dbReference type="ARBA" id="ARBA00022723"/>
    </source>
</evidence>
<evidence type="ECO:0000313" key="9">
    <source>
        <dbReference type="Proteomes" id="UP001415857"/>
    </source>
</evidence>
<dbReference type="Proteomes" id="UP001415857">
    <property type="component" value="Unassembled WGS sequence"/>
</dbReference>
<dbReference type="InterPro" id="IPR007527">
    <property type="entry name" value="Znf_SWIM"/>
</dbReference>
<name>A0AAP0NAG8_LIQFO</name>
<keyword evidence="4 6" id="KW-0862">Zinc</keyword>
<organism evidence="8 9">
    <name type="scientific">Liquidambar formosana</name>
    <name type="common">Formosan gum</name>
    <dbReference type="NCBI Taxonomy" id="63359"/>
    <lineage>
        <taxon>Eukaryota</taxon>
        <taxon>Viridiplantae</taxon>
        <taxon>Streptophyta</taxon>
        <taxon>Embryophyta</taxon>
        <taxon>Tracheophyta</taxon>
        <taxon>Spermatophyta</taxon>
        <taxon>Magnoliopsida</taxon>
        <taxon>eudicotyledons</taxon>
        <taxon>Gunneridae</taxon>
        <taxon>Pentapetalae</taxon>
        <taxon>Saxifragales</taxon>
        <taxon>Altingiaceae</taxon>
        <taxon>Liquidambar</taxon>
    </lineage>
</organism>
<protein>
    <recommendedName>
        <fullName evidence="6">Protein FAR1-RELATED SEQUENCE</fullName>
    </recommendedName>
</protein>
<evidence type="ECO:0000256" key="6">
    <source>
        <dbReference type="RuleBase" id="RU367018"/>
    </source>
</evidence>
<dbReference type="PROSITE" id="PS50966">
    <property type="entry name" value="ZF_SWIM"/>
    <property type="match status" value="1"/>
</dbReference>
<dbReference type="GO" id="GO:0006355">
    <property type="term" value="P:regulation of DNA-templated transcription"/>
    <property type="evidence" value="ECO:0007669"/>
    <property type="project" value="UniProtKB-UniRule"/>
</dbReference>
<evidence type="ECO:0000256" key="4">
    <source>
        <dbReference type="ARBA" id="ARBA00022833"/>
    </source>
</evidence>
<dbReference type="GO" id="GO:0005634">
    <property type="term" value="C:nucleus"/>
    <property type="evidence" value="ECO:0007669"/>
    <property type="project" value="UniProtKB-SubCell"/>
</dbReference>
<comment type="function">
    <text evidence="6">Putative transcription activator involved in regulating light control of development.</text>
</comment>
<evidence type="ECO:0000256" key="5">
    <source>
        <dbReference type="PROSITE-ProRule" id="PRU00325"/>
    </source>
</evidence>
<dbReference type="PANTHER" id="PTHR31669:SF251">
    <property type="entry name" value="PROTEIN FAR1-RELATED SEQUENCE"/>
    <property type="match status" value="1"/>
</dbReference>
<sequence>MSTQAGGRESLGFTKLDQKNYLRSRRMSKLAYGEAGMKSTQLSESFNASLKNYLRSDHDLMQFLMHFERLLSNKRHKELEAEFALSQKQPKVLVPYKVLVQAGKIYTRDICEAFQVEYFKSVVLQVRCDVEDDENIIYMVCNDDGRGVVHVKRYKSNDHLSCSCRLFEMSGILCRHALKVFREVLLGGELPDQYILKRWTRDARSTDVHDMLARNTEANGKLEEADRYSMMMTGWRKLADRAAKYEDAYHCVIETQITLQAKLEAVIHAHLNRKVQETVTAHETAST</sequence>
<dbReference type="Pfam" id="PF04434">
    <property type="entry name" value="SWIM"/>
    <property type="match status" value="1"/>
</dbReference>
<comment type="caution">
    <text evidence="8">The sequence shown here is derived from an EMBL/GenBank/DDBJ whole genome shotgun (WGS) entry which is preliminary data.</text>
</comment>
<keyword evidence="3 5" id="KW-0863">Zinc-finger</keyword>
<dbReference type="AlphaFoldDB" id="A0AAP0NAG8"/>
<proteinExistence type="inferred from homology"/>
<comment type="subcellular location">
    <subcellularLocation>
        <location evidence="6">Nucleus</location>
    </subcellularLocation>
</comment>
<evidence type="ECO:0000313" key="8">
    <source>
        <dbReference type="EMBL" id="KAK9268356.1"/>
    </source>
</evidence>
<dbReference type="PANTHER" id="PTHR31669">
    <property type="entry name" value="PROTEIN FAR1-RELATED SEQUENCE 10-RELATED"/>
    <property type="match status" value="1"/>
</dbReference>
<dbReference type="InterPro" id="IPR006564">
    <property type="entry name" value="Znf_PMZ"/>
</dbReference>
<comment type="similarity">
    <text evidence="1 6">Belongs to the FHY3/FAR1 family.</text>
</comment>
<dbReference type="GO" id="GO:0008270">
    <property type="term" value="F:zinc ion binding"/>
    <property type="evidence" value="ECO:0007669"/>
    <property type="project" value="UniProtKB-UniRule"/>
</dbReference>
<gene>
    <name evidence="8" type="ORF">L1049_000105</name>
</gene>